<accession>A0ABY1QQA6</accession>
<feature type="region of interest" description="Disordered" evidence="1">
    <location>
        <begin position="425"/>
        <end position="447"/>
    </location>
</feature>
<evidence type="ECO:0008006" key="4">
    <source>
        <dbReference type="Google" id="ProtNLM"/>
    </source>
</evidence>
<evidence type="ECO:0000313" key="2">
    <source>
        <dbReference type="EMBL" id="SMP77068.1"/>
    </source>
</evidence>
<comment type="caution">
    <text evidence="2">The sequence shown here is derived from an EMBL/GenBank/DDBJ whole genome shotgun (WGS) entry which is preliminary data.</text>
</comment>
<dbReference type="Proteomes" id="UP001158067">
    <property type="component" value="Unassembled WGS sequence"/>
</dbReference>
<keyword evidence="3" id="KW-1185">Reference proteome</keyword>
<sequence length="447" mass="50449">MDDRTDSAPSIEAERPERSLEAQAAQAAEGRSLSNTYPKSSKKLVGFEELTVSGGLDWLAYSFGVRWESSRYATLMDCLDEAKAKAQESKKDDGLVFIPEFGEAIVGRAGYRWGGARGQHMEFALKIDGTEVGISRKTIPQANAPNIAVTQTGRDCLLNGGRERYYEIRDAIEALGCRIVWQKLSRADLAIDVAGLSVEILQDLFEKRQFITRAKRADSFHNRATDKRTGFHAGRAPCYLTVYDKLFECTKQHKSEYLNAMISRRWNGVRPNAATRIEWQLRRAKLRDFGVSTPGDLFQRSGVIFRKLMIQQFRFTEGEVDRVNKNQSRSTIHPLWYEIAHAAVDILGGAVADLTPIERGTVPPTRSLKTARGHLKSAMLDLGFTPRSYDEFVETANSLLLEIGNDEIERRVEQEAFMHEYHKAVVARGNNQPDENEEQQQTERRAA</sequence>
<name>A0ABY1QQA6_9BACT</name>
<reference evidence="2 3" key="1">
    <citation type="submission" date="2017-05" db="EMBL/GenBank/DDBJ databases">
        <authorList>
            <person name="Varghese N."/>
            <person name="Submissions S."/>
        </authorList>
    </citation>
    <scope>NUCLEOTIDE SEQUENCE [LARGE SCALE GENOMIC DNA]</scope>
    <source>
        <strain evidence="2 3">DSM 25457</strain>
    </source>
</reference>
<evidence type="ECO:0000256" key="1">
    <source>
        <dbReference type="SAM" id="MobiDB-lite"/>
    </source>
</evidence>
<organism evidence="2 3">
    <name type="scientific">Neorhodopirellula lusitana</name>
    <dbReference type="NCBI Taxonomy" id="445327"/>
    <lineage>
        <taxon>Bacteria</taxon>
        <taxon>Pseudomonadati</taxon>
        <taxon>Planctomycetota</taxon>
        <taxon>Planctomycetia</taxon>
        <taxon>Pirellulales</taxon>
        <taxon>Pirellulaceae</taxon>
        <taxon>Neorhodopirellula</taxon>
    </lineage>
</organism>
<dbReference type="EMBL" id="FXUG01000022">
    <property type="protein sequence ID" value="SMP77068.1"/>
    <property type="molecule type" value="Genomic_DNA"/>
</dbReference>
<gene>
    <name evidence="2" type="ORF">SAMN06265222_12284</name>
</gene>
<proteinExistence type="predicted"/>
<feature type="compositionally biased region" description="Basic and acidic residues" evidence="1">
    <location>
        <begin position="1"/>
        <end position="20"/>
    </location>
</feature>
<feature type="region of interest" description="Disordered" evidence="1">
    <location>
        <begin position="1"/>
        <end position="34"/>
    </location>
</feature>
<protein>
    <recommendedName>
        <fullName evidence="4">Replication protein</fullName>
    </recommendedName>
</protein>
<evidence type="ECO:0000313" key="3">
    <source>
        <dbReference type="Proteomes" id="UP001158067"/>
    </source>
</evidence>